<dbReference type="Proteomes" id="UP000680365">
    <property type="component" value="Unassembled WGS sequence"/>
</dbReference>
<protein>
    <submittedName>
        <fullName evidence="2">Uncharacterized protein</fullName>
    </submittedName>
</protein>
<reference evidence="2 3" key="1">
    <citation type="journal article" date="2021" name="Nat. Commun.">
        <title>Reductive evolution and unique predatory mode in the CPR bacterium Vampirococcus lugosii.</title>
        <authorList>
            <person name="Moreira D."/>
            <person name="Zivanovic Y."/>
            <person name="Lopez-Archilla A.I."/>
            <person name="Iniesto M."/>
            <person name="Lopez-Garcia P."/>
        </authorList>
    </citation>
    <scope>NUCLEOTIDE SEQUENCE [LARGE SCALE GENOMIC DNA]</scope>
    <source>
        <strain evidence="2">Chiprana</strain>
    </source>
</reference>
<comment type="caution">
    <text evidence="2">The sequence shown here is derived from an EMBL/GenBank/DDBJ whole genome shotgun (WGS) entry which is preliminary data.</text>
</comment>
<dbReference type="InterPro" id="IPR028994">
    <property type="entry name" value="Integrin_alpha_N"/>
</dbReference>
<evidence type="ECO:0000313" key="2">
    <source>
        <dbReference type="EMBL" id="MBS8121701.1"/>
    </source>
</evidence>
<feature type="compositionally biased region" description="Polar residues" evidence="1">
    <location>
        <begin position="2758"/>
        <end position="2768"/>
    </location>
</feature>
<evidence type="ECO:0000313" key="3">
    <source>
        <dbReference type="Proteomes" id="UP000680365"/>
    </source>
</evidence>
<feature type="region of interest" description="Disordered" evidence="1">
    <location>
        <begin position="2749"/>
        <end position="2768"/>
    </location>
</feature>
<organism evidence="2 3">
    <name type="scientific">Candidatus Vampirococcus lugosii</name>
    <dbReference type="NCBI Taxonomy" id="2789015"/>
    <lineage>
        <taxon>Bacteria</taxon>
        <taxon>Candidatus Absconditibacteriota</taxon>
        <taxon>Vampirococcus</taxon>
    </lineage>
</organism>
<feature type="region of interest" description="Disordered" evidence="1">
    <location>
        <begin position="1151"/>
        <end position="1172"/>
    </location>
</feature>
<feature type="region of interest" description="Disordered" evidence="1">
    <location>
        <begin position="3523"/>
        <end position="3549"/>
    </location>
</feature>
<dbReference type="EMBL" id="JAEDAM010000010">
    <property type="protein sequence ID" value="MBS8121701.1"/>
    <property type="molecule type" value="Genomic_DNA"/>
</dbReference>
<dbReference type="SUPFAM" id="SSF69318">
    <property type="entry name" value="Integrin alpha N-terminal domain"/>
    <property type="match status" value="1"/>
</dbReference>
<name>A0ABS5QLV4_9BACT</name>
<accession>A0ABS5QLV4</accession>
<keyword evidence="3" id="KW-1185">Reference proteome</keyword>
<evidence type="ECO:0000256" key="1">
    <source>
        <dbReference type="SAM" id="MobiDB-lite"/>
    </source>
</evidence>
<sequence>MGILKKINMYMIIILDFFVNNGNKSSTPDIWHGLIRFDSNSEYSDFFNKLKNYSSDPESYVDKKFWFEDFVMLQDYFNDHNLSYYLNNFIFMEDLIYNRYTNLLLEVLQGGYINNLTKKINDFDSGIDDLRQRANQNMEGKGETFKNLSDEYFDQAEHISSFFEEEEVANATKDSGGVPTLMVRENVESLFKSYNEVFGQTYFSQMRDNVLASGRWDTEDLGSHVDKIFVQDQTSQEFLYSINESLESAVDEQVAEEEYYMTIPVPSFYIEDEFEEDKKEFENFYFGKALTEIISAQDFSIFNGKFGNYSIEDLDSYSLQDREEYEHTQSIGSTTGILDAQVIASRGYNLSIAQEEYDLYENTKRGGENEQERAERRWGGASPLNLDYDQFPDYILKSFDRYNTWNPYWNRNIGGTIYDVAGSIQIDEEEEEAYSYLGYPKYSTNVRVKEDDEEIEYIKKGNTKVNKIKEYSELDFFNVYTKKPQDFNTEHFPLPNMIPPKEMIIGLHNAEQEFFDFEKGGTEIDYIDPSTVVGSGTYSEGYSIGTFEGLKDAHGGSSNCVDNSSCPYVGDHRADEFNDGFNDGYNKGFDYMNGYLDGVSDGESDIGGTKYDSKNIPDGASSDYVLGYEEGYEDGYHDGLLKKFNSEWDDVKNEHDGVFDPFMFGMSDEFDINVLGLPDPDMMDIYNYFYDTIETRVYNKSVTKENLLLKTLTTVNRAIDSFRNMTFKGVGGDVVEFFYPNVFETELYNDLGDTLELKDYDSIKPAVEGYLKGKVDEYNDILNENWDNRLFEYSSNMMAYDLLHQYDPMAMPLYHDYEGMGTTPQACHFFDDDYEYVIWQISEYDESYIRNDMLDLLAGDVNYFNTYPNRSGDGTTHPDDIDERPIEDVVEYILDNFSFKIDYLKYHYASTYPGRVAGQLSSDLNYYNQSGCYTEHKYELFEEDHFIDTLGDENIQRIVDNLYYINMGWSTRTKQDNVLDNFDQIKKDFNIDEKIEYILDMHLENDANDDIVSNPNYGQNGYEVGFISSNGADSVYLGADDEGYGTSLPDDLKDLQNAISSGKSGSSGEDGFDDFNIESNLSTMLGYSELEEQCGVPPGGAVDLWEWPSAFTCWLNETLSKPVSIEFSNSCTMGPSFEDLGETYDTDFYSSSGSDGDFSSDEDDGDDKSFADNSIYGNSGGKLSNIEIETPTDTLIKGGQLPIQLNAFDEDTRPMGMTVPTYTLSIQDDEGNVLGNFLAGGNSFEKINVSNFNSYYLFDSSDIPDNLDSVNIVLEIDPFYENFDYPQKIEKTISLQGVSGPSLEDIEYTLPNSLDEIYNQNDSGKPIPIESKLIPYSINIGSSISSPVTVYSKDKTLLAGEIKSNGEFEFKENFVMENGQLDFYLHPSFKAGEDILIVDIPGIGELNANILINPASIYSLNLSVENPSVDAGDINIGKVVGKDYWGNDVKNGGNILVEVSGNATIQGNKSTTVNSGQNFQINTDKPGGKVYLTAKIDGKDLETYIPDYISFLVKDTTWWEEGKDINVMYLSLFGGDWGNQWGYFSDNNKFMQKMFSSSSKMLASTTMLVDPENIKKFKYIVYPDLSINNVGNYKNNISIDNGNIYANLYHRNGNIGKIKLLSNSANIQVSSDGFTTFSSDGIYYVPDSLDYRINLNEFNDGTLFINNEEVLNLQNGFIHNDLSISLSDNFEKGKSYWEVKYKNINVGKLFFHKNSNTYSYSDIENYEGQLITDMFVSGSTNRKGGVGVYDPDSKFSETKSYDSIEHSDDENKDIGTRNNFANITSFANGNNVGDASKHFASEFVINFGDPVLSRIDKNDIIDNTNYDSGIGKKVFSESNESIFKVSDINYDRSGRKGLAIAYRNGTVRLLKNYGGDEPFVDMGDLIVLSDGIKDFYVGDTNGNGYDDIIAVTNKDRIRVFENNDGIIQANGTPVCLDVPGGPEDFSMVNQMFIEDMNGDGTADIVTVDKNGDIKAFYDGYLSDGKLSCQDGWQDNLEQELIESYGLKITDEKFYDDSLMHWNTLVNENVMEIDLDDDLCKRDINALQKYMNLIDSDSYGTRNQIQNMINSEKDLTSNLSYYDFGVFDNFRKQFDIQNQMSKLYMIAQDEGETEFLRNIEYCLPISNSFNHTICEKSESELESLFEQYIDDGQFNLALEVAFCEYDEDICDENKSFEELMQDFDEYVENEENEDAIEVVSCTYDEDFCDEYTDEEIEENMKNLASQDDERLYSKFLACKTYFDHYDISGMFGDNFLDEIKYEMLSNEFLPMYYNQWDDDFVYYIKSKRAGLDDVDEIEFYKNFEAENEDIQAGDEITVNINIVNKSNKTIKATYLENLMGPWSILRQEDDSIYGFDLGALNDDVVIKRNNIQPYQFQIDNISLNPGETKTFSFPVIYQGFDSLNVELDTIGSNGGNGGGGNGGGGNGGGGNGGGGNGGGGNGGGGNGGGGNGGGGNGGGGNGGGGNGGNSNPSLKVYSDDQCMQGYDLHTNSGGGFSSEFVNTGQEYEDWLTEQEELAQEVYDEMEEKMQEIKDSGDLDNFDYIESMNSRSTKNVLNSDNQINIDIFEGSLSDKWSDYETIVDGLCGGYDFSDSSCGLNIPINRAFFAPGFYQSFVCVPLLDRGLPVFWRPGTARKSGTPVPVPNGAQSLDDPIPTGGVYPSAVRFYVSPTLTGSLGFAICVGSYTAGMTIPPPMGVVSGNCVVTAISLPLSCDNDEGNGGGQDPDGNPSDAVVADWQFDMYKNGQCNEDFGHGDRKTSPASIGSTKNNIPGDLSGEYLGGLINFETKPNNVNLSSMADNIGLDTTEIKGKGGFTLKIEGGSVRGIIQCIIEKWIDKQIRYIINNLTQMTIYIYLPDLSQVSEGFEKVNIENFTNIISDVNNRIDGLLNSMSNPESPIDYLPSQEVYRNLSQTASNPFDAISTLFNDIPLINFETRNISIQVPMISSEEIERYLTYLNGRLDRNKGIVEEWTNITDNVSIGVDANELINSVEKNIKTLQEYKDFPAKLYDYIHIIDRYLAELSCIIETFINGIVNRLEQNAARFESWVDFIILMIAVIETWQVLIDFSVNWRQKCAECRVDTYDFYSCALGLLCIDLPILPIPPFRLPDIIIDLSHIDLSVDVLLPRFRFEPISVPLPEIPDIPRPPSANLDVILPSIPELPELPELPEIPSFLPTIEIELPLLPPAPKIPEILPQIEVIVDIAEFIGELLCIIKAGIGMVAEWNVKTRIEQLTQRTTRVDPFDSLKTTFPDPPLKGFDIRIDSFVQLQFEFEEIYNFAKDLADQINEQTNKLGESVQKNKIEFEGFEGLDDYDKTIDLNSYNINKPDIREQDNLFAFDESSYDGSIPYKKAFSSLRSGLMYFYEQGYNLEATQKSKDIIDMLDTDTGVKPNYKGFDKLQSSFDEVIENEYDYYEDILSQVSDWDSFIQSLDSNLLINNSYEKNYSLGVNLFDGNQDIVDKISSQKNPKAEYLDMNMQIVDGMQNALANNTPESLNMDSKTYKKTNMYLSSLSENIKQVRPHFEDDIPLSNGNSAPQNNESNSRLNLGDSGVESVDPSQYMKGFFVQGNDGKYHNVVKWKEKGDEIFKNGNYKFVDINADGGKDIILWDDSNVYIKYYDQEDFHNEGNPNYNTDLYETFSNFNTVDILKARTNDDGYREINGKLYKIWSDEYGINNFKRSGQTLHNVSFEWDSYDNADGYLLKFTQRVDLFHEKYDFSSDSFEEKYVLLHPDSDLNELNINDKGNLNGNINEIIENNEIVMNRTFKSDSKKLSITLDNNAVDDRWNYIKIIPLNLDGNQLSKSGPRVNQEVGGVQIRSDITSPSLSPNMYKSEESISSLDDMQDQELISNGNFMVGYINTNYDLVFDWEDDGNINSMSISSEGKSYSSSGAGDNGIFGKNVIFDEENNAIIISDLFIDQEKTINYNIGSVDSAGNISNRNLQVKIKVPSIKIDSVESDGTAIEVMGSLSNSIDEGKVGIQVNRNGVWQDIESSPDGNYLFDLDENGKTYNAGNFVQSELIGMYHNEEKIGNIDIENANIKIFDEFEDDYETGIHFRNSVPTIFIKNDNSEIFNIVLPISDLIDVETTSGDYEINQLSALYSCVYSKQNNDCVIYYDINGRVVSNSDYYITGEYNLKSNGQIEYYIYNNEGTKIVNFLLELGDFK</sequence>
<proteinExistence type="predicted"/>
<feature type="compositionally biased region" description="Polar residues" evidence="1">
    <location>
        <begin position="3529"/>
        <end position="3544"/>
    </location>
</feature>
<gene>
    <name evidence="2" type="ORF">VAMP_16n20</name>
</gene>